<feature type="non-terminal residue" evidence="1">
    <location>
        <position position="1"/>
    </location>
</feature>
<protein>
    <submittedName>
        <fullName evidence="1">Uncharacterized protein</fullName>
    </submittedName>
</protein>
<gene>
    <name evidence="1" type="ORF">PH362_13360</name>
</gene>
<organism evidence="1 2">
    <name type="scientific">Photorhabdus bodei</name>
    <dbReference type="NCBI Taxonomy" id="2029681"/>
    <lineage>
        <taxon>Bacteria</taxon>
        <taxon>Pseudomonadati</taxon>
        <taxon>Pseudomonadota</taxon>
        <taxon>Gammaproteobacteria</taxon>
        <taxon>Enterobacterales</taxon>
        <taxon>Morganellaceae</taxon>
        <taxon>Photorhabdus</taxon>
    </lineage>
</organism>
<sequence>FLEVPYSISTKLQKTLSQISPGKSLPNALIEEPKESNTRKEKKRKHYIYNNYFMKAIHFN</sequence>
<dbReference type="RefSeq" id="WP_271866641.1">
    <property type="nucleotide sequence ID" value="NZ_JAQMFO010000018.1"/>
</dbReference>
<accession>A0AAW6BLY7</accession>
<proteinExistence type="predicted"/>
<dbReference type="AlphaFoldDB" id="A0AAW6BLY7"/>
<evidence type="ECO:0000313" key="1">
    <source>
        <dbReference type="EMBL" id="MDB6372900.1"/>
    </source>
</evidence>
<dbReference type="EMBL" id="JAQMFO010000018">
    <property type="protein sequence ID" value="MDB6372900.1"/>
    <property type="molecule type" value="Genomic_DNA"/>
</dbReference>
<name>A0AAW6BLY7_9GAMM</name>
<reference evidence="1" key="1">
    <citation type="submission" date="2023-01" db="EMBL/GenBank/DDBJ databases">
        <title>Genome sequencing of Photorhabdus bodei 09-20.</title>
        <authorList>
            <person name="Kalindamar S."/>
            <person name="Kumru S."/>
        </authorList>
    </citation>
    <scope>NUCLEOTIDE SEQUENCE</scope>
    <source>
        <strain evidence="1">09-20</strain>
    </source>
</reference>
<evidence type="ECO:0000313" key="2">
    <source>
        <dbReference type="Proteomes" id="UP001212996"/>
    </source>
</evidence>
<dbReference type="Proteomes" id="UP001212996">
    <property type="component" value="Unassembled WGS sequence"/>
</dbReference>
<comment type="caution">
    <text evidence="1">The sequence shown here is derived from an EMBL/GenBank/DDBJ whole genome shotgun (WGS) entry which is preliminary data.</text>
</comment>